<reference evidence="1" key="1">
    <citation type="journal article" date="2023" name="Environ. Microbiol.">
        <title>The 2-methylpropene degradation pathway in Mycobacteriaceae family strains.</title>
        <authorList>
            <person name="Helbich S."/>
            <person name="Barrantes I."/>
            <person name="Dos Anjos Borges L.G."/>
            <person name="Pieper D.H."/>
            <person name="Vainshtein Y."/>
            <person name="Sohn K."/>
            <person name="Engesser K.H."/>
        </authorList>
    </citation>
    <scope>NUCLEOTIDE SEQUENCE</scope>
    <source>
        <strain evidence="1">IBE100</strain>
    </source>
</reference>
<sequence length="54" mass="6205">MTEIARYRERPVEVTVSRDGDHLTFASAYEDFGRTITEEHRIAERDLVLKGIGP</sequence>
<keyword evidence="2" id="KW-1185">Reference proteome</keyword>
<dbReference type="EMBL" id="JAKZMO010000008">
    <property type="protein sequence ID" value="MDG5483438.1"/>
    <property type="molecule type" value="Genomic_DNA"/>
</dbReference>
<evidence type="ECO:0000313" key="1">
    <source>
        <dbReference type="EMBL" id="MDG5483438.1"/>
    </source>
</evidence>
<evidence type="ECO:0000313" key="2">
    <source>
        <dbReference type="Proteomes" id="UP001154266"/>
    </source>
</evidence>
<accession>A0ABT6GQ65</accession>
<name>A0ABT6GQ65_MYCGU</name>
<proteinExistence type="predicted"/>
<comment type="caution">
    <text evidence="1">The sequence shown here is derived from an EMBL/GenBank/DDBJ whole genome shotgun (WGS) entry which is preliminary data.</text>
</comment>
<gene>
    <name evidence="1" type="ORF">MNO81_11615</name>
</gene>
<dbReference type="RefSeq" id="WP_278221139.1">
    <property type="nucleotide sequence ID" value="NZ_JAKZMO010000008.1"/>
</dbReference>
<protein>
    <submittedName>
        <fullName evidence="1">Uncharacterized protein</fullName>
    </submittedName>
</protein>
<organism evidence="1 2">
    <name type="scientific">Mycolicibacterium gadium</name>
    <name type="common">Mycobacterium gadium</name>
    <dbReference type="NCBI Taxonomy" id="1794"/>
    <lineage>
        <taxon>Bacteria</taxon>
        <taxon>Bacillati</taxon>
        <taxon>Actinomycetota</taxon>
        <taxon>Actinomycetes</taxon>
        <taxon>Mycobacteriales</taxon>
        <taxon>Mycobacteriaceae</taxon>
        <taxon>Mycolicibacterium</taxon>
    </lineage>
</organism>
<dbReference type="Proteomes" id="UP001154266">
    <property type="component" value="Unassembled WGS sequence"/>
</dbReference>